<sequence>MPANTFESCPAPTVSSSLPTKPEPTTVRRLLSIRIALQLSGQPTLTAASHILLARYVAGQLPLSDIIPLL</sequence>
<dbReference type="Proteomes" id="UP000664144">
    <property type="component" value="Unassembled WGS sequence"/>
</dbReference>
<evidence type="ECO:0000313" key="2">
    <source>
        <dbReference type="EMBL" id="MBO0356967.1"/>
    </source>
</evidence>
<keyword evidence="3" id="KW-1185">Reference proteome</keyword>
<evidence type="ECO:0000256" key="1">
    <source>
        <dbReference type="SAM" id="MobiDB-lite"/>
    </source>
</evidence>
<dbReference type="AlphaFoldDB" id="A0A939JC58"/>
<evidence type="ECO:0000313" key="3">
    <source>
        <dbReference type="Proteomes" id="UP000664144"/>
    </source>
</evidence>
<dbReference type="RefSeq" id="WP_206981107.1">
    <property type="nucleotide sequence ID" value="NZ_JAFLQZ010000002.1"/>
</dbReference>
<accession>A0A939JC58</accession>
<comment type="caution">
    <text evidence="2">The sequence shown here is derived from an EMBL/GenBank/DDBJ whole genome shotgun (WGS) entry which is preliminary data.</text>
</comment>
<protein>
    <submittedName>
        <fullName evidence="2">Uncharacterized protein</fullName>
    </submittedName>
</protein>
<gene>
    <name evidence="2" type="ORF">J0X19_03330</name>
</gene>
<feature type="region of interest" description="Disordered" evidence="1">
    <location>
        <begin position="1"/>
        <end position="23"/>
    </location>
</feature>
<reference evidence="2" key="1">
    <citation type="submission" date="2021-03" db="EMBL/GenBank/DDBJ databases">
        <authorList>
            <person name="Kim M.K."/>
        </authorList>
    </citation>
    <scope>NUCLEOTIDE SEQUENCE</scope>
    <source>
        <strain evidence="2">BT186</strain>
    </source>
</reference>
<dbReference type="EMBL" id="JAFLQZ010000002">
    <property type="protein sequence ID" value="MBO0356967.1"/>
    <property type="molecule type" value="Genomic_DNA"/>
</dbReference>
<proteinExistence type="predicted"/>
<organism evidence="2 3">
    <name type="scientific">Hymenobacter telluris</name>
    <dbReference type="NCBI Taxonomy" id="2816474"/>
    <lineage>
        <taxon>Bacteria</taxon>
        <taxon>Pseudomonadati</taxon>
        <taxon>Bacteroidota</taxon>
        <taxon>Cytophagia</taxon>
        <taxon>Cytophagales</taxon>
        <taxon>Hymenobacteraceae</taxon>
        <taxon>Hymenobacter</taxon>
    </lineage>
</organism>
<name>A0A939JC58_9BACT</name>